<feature type="compositionally biased region" description="Basic and acidic residues" evidence="2">
    <location>
        <begin position="1"/>
        <end position="11"/>
    </location>
</feature>
<keyword evidence="4" id="KW-1185">Reference proteome</keyword>
<feature type="region of interest" description="Disordered" evidence="2">
    <location>
        <begin position="1"/>
        <end position="36"/>
    </location>
</feature>
<organism evidence="3 4">
    <name type="scientific">Drosophila madeirensis</name>
    <name type="common">Fruit fly</name>
    <dbReference type="NCBI Taxonomy" id="30013"/>
    <lineage>
        <taxon>Eukaryota</taxon>
        <taxon>Metazoa</taxon>
        <taxon>Ecdysozoa</taxon>
        <taxon>Arthropoda</taxon>
        <taxon>Hexapoda</taxon>
        <taxon>Insecta</taxon>
        <taxon>Pterygota</taxon>
        <taxon>Neoptera</taxon>
        <taxon>Endopterygota</taxon>
        <taxon>Diptera</taxon>
        <taxon>Brachycera</taxon>
        <taxon>Muscomorpha</taxon>
        <taxon>Ephydroidea</taxon>
        <taxon>Drosophilidae</taxon>
        <taxon>Drosophila</taxon>
        <taxon>Sophophora</taxon>
    </lineage>
</organism>
<keyword evidence="1" id="KW-0175">Coiled coil</keyword>
<dbReference type="AlphaFoldDB" id="A0AAU9FZA7"/>
<dbReference type="EMBL" id="AP029266">
    <property type="protein sequence ID" value="BFG01525.1"/>
    <property type="molecule type" value="Genomic_DNA"/>
</dbReference>
<feature type="compositionally biased region" description="Basic and acidic residues" evidence="2">
    <location>
        <begin position="25"/>
        <end position="36"/>
    </location>
</feature>
<evidence type="ECO:0000256" key="1">
    <source>
        <dbReference type="SAM" id="Coils"/>
    </source>
</evidence>
<name>A0AAU9FZA7_DROMD</name>
<evidence type="ECO:0000256" key="2">
    <source>
        <dbReference type="SAM" id="MobiDB-lite"/>
    </source>
</evidence>
<protein>
    <submittedName>
        <fullName evidence="3">Uncharacterized protein</fullName>
    </submittedName>
</protein>
<proteinExistence type="predicted"/>
<dbReference type="Proteomes" id="UP001500889">
    <property type="component" value="Chromosome A"/>
</dbReference>
<evidence type="ECO:0000313" key="3">
    <source>
        <dbReference type="EMBL" id="BFG01525.1"/>
    </source>
</evidence>
<reference evidence="3 4" key="1">
    <citation type="submission" date="2024-02" db="EMBL/GenBank/DDBJ databases">
        <title>A chromosome-level genome assembly of Drosophila madeirensis, a fruit fly species endemic to Madeira island.</title>
        <authorList>
            <person name="Tomihara K."/>
            <person name="Llopart A."/>
            <person name="Yamamoto D."/>
        </authorList>
    </citation>
    <scope>NUCLEOTIDE SEQUENCE [LARGE SCALE GENOMIC DNA]</scope>
    <source>
        <strain evidence="3 4">RF1</strain>
    </source>
</reference>
<feature type="coiled-coil region" evidence="1">
    <location>
        <begin position="37"/>
        <end position="85"/>
    </location>
</feature>
<sequence length="87" mass="10317">MSTNNNDKEPQKQAQPECEVALESGEEKSEKVMPVRKLTLSERIQKAQEEAPRQKRRREEMLITMAEYQRTFEDIRARIKAARELRK</sequence>
<gene>
    <name evidence="3" type="ORF">DMAD_01261</name>
</gene>
<accession>A0AAU9FZA7</accession>
<evidence type="ECO:0000313" key="4">
    <source>
        <dbReference type="Proteomes" id="UP001500889"/>
    </source>
</evidence>